<evidence type="ECO:0000256" key="1">
    <source>
        <dbReference type="SAM" id="MobiDB-lite"/>
    </source>
</evidence>
<gene>
    <name evidence="2" type="ORF">HPHI1048_LOCUS933</name>
</gene>
<protein>
    <submittedName>
        <fullName evidence="2">Uncharacterized protein</fullName>
    </submittedName>
</protein>
<feature type="region of interest" description="Disordered" evidence="1">
    <location>
        <begin position="1"/>
        <end position="22"/>
    </location>
</feature>
<dbReference type="AlphaFoldDB" id="A0A7S0DVG4"/>
<evidence type="ECO:0000313" key="2">
    <source>
        <dbReference type="EMBL" id="CAD8466681.1"/>
    </source>
</evidence>
<sequence length="141" mass="15626">MAARFDPNTPPTSDEIYLDMPWGGSPVVSSEVGAEPQAMDDPETMEYTAGTCRDPEVSPTQCTPDCMSACRSPMCSLNCLCACKNAQQRAMVVASLREKIVRAPMLAEFERQEEGRGLQGSRMATRLAQYRLREELEQRDA</sequence>
<dbReference type="EMBL" id="HBEO01001328">
    <property type="protein sequence ID" value="CAD8466681.1"/>
    <property type="molecule type" value="Transcribed_RNA"/>
</dbReference>
<name>A0A7S0DVG4_9CRYP</name>
<accession>A0A7S0DVG4</accession>
<organism evidence="2">
    <name type="scientific">Hanusia phi</name>
    <dbReference type="NCBI Taxonomy" id="3032"/>
    <lineage>
        <taxon>Eukaryota</taxon>
        <taxon>Cryptophyceae</taxon>
        <taxon>Pyrenomonadales</taxon>
        <taxon>Geminigeraceae</taxon>
        <taxon>Hanusia</taxon>
    </lineage>
</organism>
<reference evidence="2" key="1">
    <citation type="submission" date="2021-01" db="EMBL/GenBank/DDBJ databases">
        <authorList>
            <person name="Corre E."/>
            <person name="Pelletier E."/>
            <person name="Niang G."/>
            <person name="Scheremetjew M."/>
            <person name="Finn R."/>
            <person name="Kale V."/>
            <person name="Holt S."/>
            <person name="Cochrane G."/>
            <person name="Meng A."/>
            <person name="Brown T."/>
            <person name="Cohen L."/>
        </authorList>
    </citation>
    <scope>NUCLEOTIDE SEQUENCE</scope>
    <source>
        <strain evidence="2">CCMP325</strain>
    </source>
</reference>
<proteinExistence type="predicted"/>